<dbReference type="EMBL" id="GEEE01008360">
    <property type="protein sequence ID" value="JAP54865.1"/>
    <property type="molecule type" value="Transcribed_RNA"/>
</dbReference>
<keyword evidence="4 6" id="KW-0804">Transcription</keyword>
<dbReference type="GO" id="GO:0006357">
    <property type="term" value="P:regulation of transcription by RNA polymerase II"/>
    <property type="evidence" value="ECO:0007669"/>
    <property type="project" value="InterPro"/>
</dbReference>
<evidence type="ECO:0000256" key="1">
    <source>
        <dbReference type="ARBA" id="ARBA00004123"/>
    </source>
</evidence>
<gene>
    <name evidence="6" type="primary">MED6</name>
    <name evidence="8" type="ORF">TR120412</name>
</gene>
<feature type="region of interest" description="Disordered" evidence="7">
    <location>
        <begin position="150"/>
        <end position="178"/>
    </location>
</feature>
<feature type="compositionally biased region" description="Basic and acidic residues" evidence="7">
    <location>
        <begin position="243"/>
        <end position="263"/>
    </location>
</feature>
<comment type="function">
    <text evidence="6">Component of the Mediator complex, a coactivator involved in the regulated transcription of nearly all RNA polymerase II-dependent genes. Mediator functions as a bridge to convey information from gene-specific regulatory proteins to the basal RNA polymerase II transcription machinery. Mediator is recruited to promoters by direct interactions with regulatory proteins and serves as a scaffold for the assembly of a functional preinitiation complex with RNA polymerase II and the general transcription factors.</text>
</comment>
<reference evidence="8" key="1">
    <citation type="submission" date="2016-01" db="EMBL/GenBank/DDBJ databases">
        <title>Reference transcriptome for the parasite Schistocephalus solidus: insights into the molecular evolution of parasitism.</title>
        <authorList>
            <person name="Hebert F.O."/>
            <person name="Grambauer S."/>
            <person name="Barber I."/>
            <person name="Landry C.R."/>
            <person name="Aubin-Horth N."/>
        </authorList>
    </citation>
    <scope>NUCLEOTIDE SEQUENCE</scope>
</reference>
<dbReference type="AlphaFoldDB" id="A0A0X3Q7S5"/>
<dbReference type="PANTHER" id="PTHR13104">
    <property type="entry name" value="MED-6-RELATED"/>
    <property type="match status" value="1"/>
</dbReference>
<dbReference type="InterPro" id="IPR038566">
    <property type="entry name" value="Mediator_Med6_sf"/>
</dbReference>
<name>A0A0X3Q7S5_SCHSO</name>
<proteinExistence type="inferred from homology"/>
<sequence length="263" mass="29324">MSPEISAETDSLYEVSWANPLFSPHLLCAANVLEYFCDLSNPFYDRECNNEVIRMQKLSPEQLVSMTGIEFYLHHSQEPVLFVIRKQQRLSPTLVTPIAYYYIVNGTVIQAPDLATLVNARLHTVIYGLNKTIQTLAPCARYHPPDGSYSWDDPKKLLGRSTREQDDDASEGKSTDAQIAQKSESNVATNYYQVHPMQLLLAEWASRFPLPPLPATTAVQTPQQPTATTPQTQSGPLAQHAASAREHELKSGSGVPEKKSRLL</sequence>
<dbReference type="GO" id="GO:0016592">
    <property type="term" value="C:mediator complex"/>
    <property type="evidence" value="ECO:0007669"/>
    <property type="project" value="InterPro"/>
</dbReference>
<evidence type="ECO:0000256" key="6">
    <source>
        <dbReference type="RuleBase" id="RU364143"/>
    </source>
</evidence>
<evidence type="ECO:0000256" key="4">
    <source>
        <dbReference type="ARBA" id="ARBA00023163"/>
    </source>
</evidence>
<feature type="compositionally biased region" description="Basic and acidic residues" evidence="7">
    <location>
        <begin position="152"/>
        <end position="174"/>
    </location>
</feature>
<dbReference type="Gene3D" id="3.10.450.580">
    <property type="entry name" value="Mediator complex, subunit Med6"/>
    <property type="match status" value="1"/>
</dbReference>
<dbReference type="GO" id="GO:0003712">
    <property type="term" value="F:transcription coregulator activity"/>
    <property type="evidence" value="ECO:0007669"/>
    <property type="project" value="InterPro"/>
</dbReference>
<dbReference type="Pfam" id="PF04934">
    <property type="entry name" value="Med6"/>
    <property type="match status" value="1"/>
</dbReference>
<evidence type="ECO:0000313" key="8">
    <source>
        <dbReference type="EMBL" id="JAP58467.1"/>
    </source>
</evidence>
<keyword evidence="3 6" id="KW-0805">Transcription regulation</keyword>
<evidence type="ECO:0000256" key="5">
    <source>
        <dbReference type="ARBA" id="ARBA00023242"/>
    </source>
</evidence>
<dbReference type="InterPro" id="IPR007018">
    <property type="entry name" value="Mediator_Med6"/>
</dbReference>
<keyword evidence="5 6" id="KW-0539">Nucleus</keyword>
<evidence type="ECO:0000256" key="3">
    <source>
        <dbReference type="ARBA" id="ARBA00023015"/>
    </source>
</evidence>
<comment type="similarity">
    <text evidence="2 6">Belongs to the Mediator complex subunit 6 family.</text>
</comment>
<comment type="subcellular location">
    <subcellularLocation>
        <location evidence="1 6">Nucleus</location>
    </subcellularLocation>
</comment>
<feature type="region of interest" description="Disordered" evidence="7">
    <location>
        <begin position="215"/>
        <end position="263"/>
    </location>
</feature>
<evidence type="ECO:0000256" key="2">
    <source>
        <dbReference type="ARBA" id="ARBA00007526"/>
    </source>
</evidence>
<keyword evidence="6" id="KW-0010">Activator</keyword>
<organism evidence="8">
    <name type="scientific">Schistocephalus solidus</name>
    <name type="common">Tapeworm</name>
    <dbReference type="NCBI Taxonomy" id="70667"/>
    <lineage>
        <taxon>Eukaryota</taxon>
        <taxon>Metazoa</taxon>
        <taxon>Spiralia</taxon>
        <taxon>Lophotrochozoa</taxon>
        <taxon>Platyhelminthes</taxon>
        <taxon>Cestoda</taxon>
        <taxon>Eucestoda</taxon>
        <taxon>Diphyllobothriidea</taxon>
        <taxon>Diphyllobothriidae</taxon>
        <taxon>Schistocephalus</taxon>
    </lineage>
</organism>
<dbReference type="EMBL" id="GEEE01004758">
    <property type="protein sequence ID" value="JAP58467.1"/>
    <property type="molecule type" value="Transcribed_RNA"/>
</dbReference>
<accession>A0A0X3Q7S5</accession>
<comment type="subunit">
    <text evidence="6">Component of the Mediator complex.</text>
</comment>
<evidence type="ECO:0000256" key="7">
    <source>
        <dbReference type="SAM" id="MobiDB-lite"/>
    </source>
</evidence>
<feature type="compositionally biased region" description="Low complexity" evidence="7">
    <location>
        <begin position="215"/>
        <end position="233"/>
    </location>
</feature>
<protein>
    <recommendedName>
        <fullName evidence="6">Mediator of RNA polymerase II transcription subunit 6</fullName>
    </recommendedName>
    <alternativeName>
        <fullName evidence="6">Mediator complex subunit 6</fullName>
    </alternativeName>
</protein>